<dbReference type="PROSITE" id="PS50405">
    <property type="entry name" value="GST_CTER"/>
    <property type="match status" value="1"/>
</dbReference>
<dbReference type="PROSITE" id="PS50040">
    <property type="entry name" value="EF1G_C"/>
    <property type="match status" value="1"/>
</dbReference>
<dbReference type="InterPro" id="IPR036282">
    <property type="entry name" value="Glutathione-S-Trfase_C_sf"/>
</dbReference>
<dbReference type="Pfam" id="PF00043">
    <property type="entry name" value="GST_C"/>
    <property type="match status" value="1"/>
</dbReference>
<dbReference type="InterPro" id="IPR001662">
    <property type="entry name" value="EF1B_G_C"/>
</dbReference>
<dbReference type="FunFam" id="3.30.70.1010:FF:000001">
    <property type="entry name" value="Elongation factor 1-gamma 1"/>
    <property type="match status" value="1"/>
</dbReference>
<evidence type="ECO:0000256" key="4">
    <source>
        <dbReference type="ARBA" id="ARBA00022917"/>
    </source>
</evidence>
<keyword evidence="3 5" id="KW-0251">Elongation factor</keyword>
<feature type="compositionally biased region" description="Basic and acidic residues" evidence="7">
    <location>
        <begin position="179"/>
        <end position="198"/>
    </location>
</feature>
<dbReference type="SFLD" id="SFLDG00358">
    <property type="entry name" value="Main_(cytGST)"/>
    <property type="match status" value="1"/>
</dbReference>
<evidence type="ECO:0000313" key="12">
    <source>
        <dbReference type="Proteomes" id="UP000265515"/>
    </source>
</evidence>
<dbReference type="Gramene" id="GBG85723">
    <property type="protein sequence ID" value="GBG85723"/>
    <property type="gene ID" value="CBR_g40451"/>
</dbReference>
<dbReference type="Proteomes" id="UP000265515">
    <property type="component" value="Unassembled WGS sequence"/>
</dbReference>
<dbReference type="InterPro" id="IPR040079">
    <property type="entry name" value="Glutathione_S-Trfase"/>
</dbReference>
<evidence type="ECO:0000259" key="8">
    <source>
        <dbReference type="PROSITE" id="PS50040"/>
    </source>
</evidence>
<dbReference type="InterPro" id="IPR044628">
    <property type="entry name" value="EF-1-gamma_plant"/>
</dbReference>
<evidence type="ECO:0000256" key="3">
    <source>
        <dbReference type="ARBA" id="ARBA00022768"/>
    </source>
</evidence>
<name>A0A388LU12_CHABU</name>
<organism evidence="11 12">
    <name type="scientific">Chara braunii</name>
    <name type="common">Braun's stonewort</name>
    <dbReference type="NCBI Taxonomy" id="69332"/>
    <lineage>
        <taxon>Eukaryota</taxon>
        <taxon>Viridiplantae</taxon>
        <taxon>Streptophyta</taxon>
        <taxon>Charophyceae</taxon>
        <taxon>Charales</taxon>
        <taxon>Characeae</taxon>
        <taxon>Chara</taxon>
    </lineage>
</organism>
<dbReference type="Gene3D" id="1.20.1050.10">
    <property type="match status" value="1"/>
</dbReference>
<comment type="subunit">
    <text evidence="2">EF-1 is composed of four subunits: alpha, beta, delta, and gamma.</text>
</comment>
<evidence type="ECO:0000313" key="11">
    <source>
        <dbReference type="EMBL" id="GBG85723.1"/>
    </source>
</evidence>
<feature type="domain" description="EF-1-gamma C-terminal" evidence="8">
    <location>
        <begin position="231"/>
        <end position="392"/>
    </location>
</feature>
<dbReference type="AlphaFoldDB" id="A0A388LU12"/>
<dbReference type="InterPro" id="IPR036249">
    <property type="entry name" value="Thioredoxin-like_sf"/>
</dbReference>
<dbReference type="GO" id="GO:0003746">
    <property type="term" value="F:translation elongation factor activity"/>
    <property type="evidence" value="ECO:0007669"/>
    <property type="project" value="UniProtKB-UniRule"/>
</dbReference>
<feature type="compositionally biased region" description="Pro residues" evidence="7">
    <location>
        <begin position="226"/>
        <end position="240"/>
    </location>
</feature>
<dbReference type="InterPro" id="IPR004045">
    <property type="entry name" value="Glutathione_S-Trfase_N"/>
</dbReference>
<dbReference type="PANTHER" id="PTHR44372">
    <property type="entry name" value="ELONGATION FACTOR 1-GAMMA 1-RELATED"/>
    <property type="match status" value="1"/>
</dbReference>
<evidence type="ECO:0000259" key="10">
    <source>
        <dbReference type="PROSITE" id="PS50405"/>
    </source>
</evidence>
<dbReference type="PROSITE" id="PS50404">
    <property type="entry name" value="GST_NTER"/>
    <property type="match status" value="1"/>
</dbReference>
<dbReference type="SUPFAM" id="SSF52833">
    <property type="entry name" value="Thioredoxin-like"/>
    <property type="match status" value="1"/>
</dbReference>
<evidence type="ECO:0000259" key="9">
    <source>
        <dbReference type="PROSITE" id="PS50404"/>
    </source>
</evidence>
<evidence type="ECO:0000256" key="6">
    <source>
        <dbReference type="RuleBase" id="RU003494"/>
    </source>
</evidence>
<dbReference type="GO" id="GO:0004364">
    <property type="term" value="F:glutathione transferase activity"/>
    <property type="evidence" value="ECO:0007669"/>
    <property type="project" value="InterPro"/>
</dbReference>
<gene>
    <name evidence="11" type="ORF">CBR_g40451</name>
</gene>
<evidence type="ECO:0000256" key="7">
    <source>
        <dbReference type="SAM" id="MobiDB-lite"/>
    </source>
</evidence>
<reference evidence="11 12" key="1">
    <citation type="journal article" date="2018" name="Cell">
        <title>The Chara Genome: Secondary Complexity and Implications for Plant Terrestrialization.</title>
        <authorList>
            <person name="Nishiyama T."/>
            <person name="Sakayama H."/>
            <person name="Vries J.D."/>
            <person name="Buschmann H."/>
            <person name="Saint-Marcoux D."/>
            <person name="Ullrich K.K."/>
            <person name="Haas F.B."/>
            <person name="Vanderstraeten L."/>
            <person name="Becker D."/>
            <person name="Lang D."/>
            <person name="Vosolsobe S."/>
            <person name="Rombauts S."/>
            <person name="Wilhelmsson P.K.I."/>
            <person name="Janitza P."/>
            <person name="Kern R."/>
            <person name="Heyl A."/>
            <person name="Rumpler F."/>
            <person name="Villalobos L.I.A.C."/>
            <person name="Clay J.M."/>
            <person name="Skokan R."/>
            <person name="Toyoda A."/>
            <person name="Suzuki Y."/>
            <person name="Kagoshima H."/>
            <person name="Schijlen E."/>
            <person name="Tajeshwar N."/>
            <person name="Catarino B."/>
            <person name="Hetherington A.J."/>
            <person name="Saltykova A."/>
            <person name="Bonnot C."/>
            <person name="Breuninger H."/>
            <person name="Symeonidi A."/>
            <person name="Radhakrishnan G.V."/>
            <person name="Van Nieuwerburgh F."/>
            <person name="Deforce D."/>
            <person name="Chang C."/>
            <person name="Karol K.G."/>
            <person name="Hedrich R."/>
            <person name="Ulvskov P."/>
            <person name="Glockner G."/>
            <person name="Delwiche C.F."/>
            <person name="Petrasek J."/>
            <person name="Van de Peer Y."/>
            <person name="Friml J."/>
            <person name="Beilby M."/>
            <person name="Dolan L."/>
            <person name="Kohara Y."/>
            <person name="Sugano S."/>
            <person name="Fujiyama A."/>
            <person name="Delaux P.-M."/>
            <person name="Quint M."/>
            <person name="TheiBen G."/>
            <person name="Hagemann M."/>
            <person name="Harholt J."/>
            <person name="Dunand C."/>
            <person name="Zachgo S."/>
            <person name="Langdale J."/>
            <person name="Maumus F."/>
            <person name="Straeten D.V.D."/>
            <person name="Gould S.B."/>
            <person name="Rensing S.A."/>
        </authorList>
    </citation>
    <scope>NUCLEOTIDE SEQUENCE [LARGE SCALE GENOMIC DNA]</scope>
    <source>
        <strain evidence="11 12">S276</strain>
    </source>
</reference>
<dbReference type="STRING" id="69332.A0A388LU12"/>
<feature type="region of interest" description="Disordered" evidence="7">
    <location>
        <begin position="171"/>
        <end position="240"/>
    </location>
</feature>
<evidence type="ECO:0000256" key="1">
    <source>
        <dbReference type="ARBA" id="ARBA00003468"/>
    </source>
</evidence>
<dbReference type="FunFam" id="1.20.1050.10:FF:000006">
    <property type="entry name" value="Elongation factor 1 gamma"/>
    <property type="match status" value="1"/>
</dbReference>
<protein>
    <submittedName>
        <fullName evidence="11">Uncharacterized protein</fullName>
    </submittedName>
</protein>
<dbReference type="OMA" id="TQYFSWT"/>
<dbReference type="PANTHER" id="PTHR44372:SF1">
    <property type="entry name" value="ELONGATION FACTOR 1-GAMMA 3"/>
    <property type="match status" value="1"/>
</dbReference>
<sequence length="392" mass="44676">MGVTNKTPEFLAMNPIGKVPVLKTSDGSVFESNAIAKYVARIGEGELLGTTPIDMAHVDQWIFFSMNEIDRHVMTWLLPLFGLPGVHYNQTIENNAIQGVKRGLDSLNAYLASKTFLVADMVTVADIILTCDLLLGFTMIWDAPFTAPYPHVTRYFFTMVNQPEFSKILGEVKQTTAPKKKEKETKPKEEKPKKEKQPKQPKPAEAPKPKPVEKGPEDAAEEDEAPAPPKKPNPLDLLPPSPMKIDDWKRLYSNTKAAVFRDVAIKGFWDMLDPEGYSLWFCDYKYNDENTVNFVTMNKVSGFLQRMEFINKYAFAKMCILGDSAPFEIKGVWLFRGQEIPQRVLEECYDIELYEWKKVDLSDEAQKNRVSDMFEETDLIDGKTLLECKCFK</sequence>
<proteinExistence type="inferred from homology"/>
<dbReference type="CDD" id="cd03181">
    <property type="entry name" value="GST_C_EF1Bgamma_like"/>
    <property type="match status" value="1"/>
</dbReference>
<keyword evidence="4 5" id="KW-0648">Protein biosynthesis</keyword>
<feature type="domain" description="GST N-terminal" evidence="9">
    <location>
        <begin position="1"/>
        <end position="47"/>
    </location>
</feature>
<dbReference type="Pfam" id="PF00647">
    <property type="entry name" value="EF1G"/>
    <property type="match status" value="1"/>
</dbReference>
<dbReference type="OrthoDB" id="249703at2759"/>
<dbReference type="Gene3D" id="3.30.70.1010">
    <property type="entry name" value="Translation elongation factor EF1B, gamma chain, conserved domain"/>
    <property type="match status" value="1"/>
</dbReference>
<dbReference type="SFLD" id="SFLDS00019">
    <property type="entry name" value="Glutathione_Transferase_(cytos"/>
    <property type="match status" value="1"/>
</dbReference>
<evidence type="ECO:0000256" key="2">
    <source>
        <dbReference type="ARBA" id="ARBA00011237"/>
    </source>
</evidence>
<dbReference type="Gene3D" id="3.40.30.10">
    <property type="entry name" value="Glutaredoxin"/>
    <property type="match status" value="1"/>
</dbReference>
<comment type="function">
    <text evidence="1">Probably plays a role in anchoring the complex to other cellular components.</text>
</comment>
<dbReference type="SUPFAM" id="SSF47616">
    <property type="entry name" value="GST C-terminal domain-like"/>
    <property type="match status" value="1"/>
</dbReference>
<feature type="domain" description="GST C-terminal" evidence="10">
    <location>
        <begin position="51"/>
        <end position="187"/>
    </location>
</feature>
<dbReference type="InterPro" id="IPR004046">
    <property type="entry name" value="GST_C"/>
</dbReference>
<dbReference type="EMBL" id="BFEA01000532">
    <property type="protein sequence ID" value="GBG85723.1"/>
    <property type="molecule type" value="Genomic_DNA"/>
</dbReference>
<dbReference type="InterPro" id="IPR036433">
    <property type="entry name" value="EF1B_G_C_sf"/>
</dbReference>
<feature type="compositionally biased region" description="Basic and acidic residues" evidence="7">
    <location>
        <begin position="205"/>
        <end position="217"/>
    </location>
</feature>
<keyword evidence="12" id="KW-1185">Reference proteome</keyword>
<evidence type="ECO:0000256" key="5">
    <source>
        <dbReference type="PROSITE-ProRule" id="PRU00519"/>
    </source>
</evidence>
<dbReference type="SMART" id="SM01183">
    <property type="entry name" value="EF1G"/>
    <property type="match status" value="1"/>
</dbReference>
<comment type="caution">
    <text evidence="11">The sequence shown here is derived from an EMBL/GenBank/DDBJ whole genome shotgun (WGS) entry which is preliminary data.</text>
</comment>
<comment type="similarity">
    <text evidence="6">Belongs to the GST superfamily.</text>
</comment>
<dbReference type="Pfam" id="PF02798">
    <property type="entry name" value="GST_N"/>
    <property type="match status" value="1"/>
</dbReference>
<dbReference type="InterPro" id="IPR010987">
    <property type="entry name" value="Glutathione-S-Trfase_C-like"/>
</dbReference>
<dbReference type="SUPFAM" id="SSF89942">
    <property type="entry name" value="eEF1-gamma domain"/>
    <property type="match status" value="1"/>
</dbReference>
<accession>A0A388LU12</accession>